<comment type="caution">
    <text evidence="2">The sequence shown here is derived from an EMBL/GenBank/DDBJ whole genome shotgun (WGS) entry which is preliminary data.</text>
</comment>
<name>A0ABP9U2X6_9MICO</name>
<feature type="transmembrane region" description="Helical" evidence="1">
    <location>
        <begin position="80"/>
        <end position="103"/>
    </location>
</feature>
<dbReference type="RefSeq" id="WP_236586871.1">
    <property type="nucleotide sequence ID" value="NZ_BAABBK010000011.1"/>
</dbReference>
<organism evidence="2 3">
    <name type="scientific">Brevibacterium ammoniilyticum</name>
    <dbReference type="NCBI Taxonomy" id="1046555"/>
    <lineage>
        <taxon>Bacteria</taxon>
        <taxon>Bacillati</taxon>
        <taxon>Actinomycetota</taxon>
        <taxon>Actinomycetes</taxon>
        <taxon>Micrococcales</taxon>
        <taxon>Brevibacteriaceae</taxon>
        <taxon>Brevibacterium</taxon>
    </lineage>
</organism>
<keyword evidence="1" id="KW-0472">Membrane</keyword>
<dbReference type="EMBL" id="BAABNP010000011">
    <property type="protein sequence ID" value="GAA5341587.1"/>
    <property type="molecule type" value="Genomic_DNA"/>
</dbReference>
<dbReference type="InterPro" id="IPR046094">
    <property type="entry name" value="DUF6112"/>
</dbReference>
<sequence length="109" mass="10642">MSAPAPALALTSTLAPGIGVGASVFPDFDALGGTDLILEVLGALLTIVLVFSLLMLLVSIIAWALGAATGNAQVAARGRTGVLVSLGGATLAGGAVVWTNWLIGVGSTV</sequence>
<gene>
    <name evidence="2" type="ORF">KACC15558_26280</name>
</gene>
<keyword evidence="3" id="KW-1185">Reference proteome</keyword>
<feature type="transmembrane region" description="Helical" evidence="1">
    <location>
        <begin position="37"/>
        <end position="68"/>
    </location>
</feature>
<keyword evidence="1" id="KW-0812">Transmembrane</keyword>
<evidence type="ECO:0000313" key="2">
    <source>
        <dbReference type="EMBL" id="GAA5341587.1"/>
    </source>
</evidence>
<accession>A0ABP9U2X6</accession>
<protein>
    <recommendedName>
        <fullName evidence="4">Integral membrane protein</fullName>
    </recommendedName>
</protein>
<dbReference type="Pfam" id="PF19607">
    <property type="entry name" value="DUF6112"/>
    <property type="match status" value="1"/>
</dbReference>
<dbReference type="Proteomes" id="UP001498935">
    <property type="component" value="Unassembled WGS sequence"/>
</dbReference>
<evidence type="ECO:0008006" key="4">
    <source>
        <dbReference type="Google" id="ProtNLM"/>
    </source>
</evidence>
<evidence type="ECO:0000313" key="3">
    <source>
        <dbReference type="Proteomes" id="UP001498935"/>
    </source>
</evidence>
<proteinExistence type="predicted"/>
<keyword evidence="1" id="KW-1133">Transmembrane helix</keyword>
<reference evidence="2 3" key="1">
    <citation type="submission" date="2024-02" db="EMBL/GenBank/DDBJ databases">
        <title>Characterization of antibiotic resistant novel bacterial strains and their environmental applications.</title>
        <authorList>
            <person name="Manzoor S."/>
            <person name="Abbas S."/>
            <person name="Arshad M."/>
            <person name="Li W.J."/>
            <person name="Ahmed I."/>
        </authorList>
    </citation>
    <scope>NUCLEOTIDE SEQUENCE [LARGE SCALE GENOMIC DNA]</scope>
    <source>
        <strain evidence="2 3">KACC 15558</strain>
    </source>
</reference>
<evidence type="ECO:0000256" key="1">
    <source>
        <dbReference type="SAM" id="Phobius"/>
    </source>
</evidence>